<dbReference type="Proteomes" id="UP001500979">
    <property type="component" value="Unassembled WGS sequence"/>
</dbReference>
<evidence type="ECO:0000313" key="2">
    <source>
        <dbReference type="Proteomes" id="UP001500979"/>
    </source>
</evidence>
<evidence type="ECO:0000313" key="1">
    <source>
        <dbReference type="EMBL" id="GAA2794077.1"/>
    </source>
</evidence>
<accession>A0ABN3VEC1</accession>
<keyword evidence="2" id="KW-1185">Reference proteome</keyword>
<protein>
    <submittedName>
        <fullName evidence="1">Uncharacterized protein</fullName>
    </submittedName>
</protein>
<dbReference type="EMBL" id="BAAAUX010000014">
    <property type="protein sequence ID" value="GAA2794077.1"/>
    <property type="molecule type" value="Genomic_DNA"/>
</dbReference>
<sequence length="99" mass="10695">MDGSSHLLAELAGLLKEGRLDSDNATAAKAPRAHRDVGVKVEEFSRFAHDQYQDLIALLGALATKLKATGQQLVSVDQGVADDLDRLLGQGQYVPPERR</sequence>
<gene>
    <name evidence="1" type="ORF">GCM10010470_31220</name>
</gene>
<proteinExistence type="predicted"/>
<organism evidence="1 2">
    <name type="scientific">Saccharopolyspora taberi</name>
    <dbReference type="NCBI Taxonomy" id="60895"/>
    <lineage>
        <taxon>Bacteria</taxon>
        <taxon>Bacillati</taxon>
        <taxon>Actinomycetota</taxon>
        <taxon>Actinomycetes</taxon>
        <taxon>Pseudonocardiales</taxon>
        <taxon>Pseudonocardiaceae</taxon>
        <taxon>Saccharopolyspora</taxon>
    </lineage>
</organism>
<reference evidence="1 2" key="1">
    <citation type="journal article" date="2019" name="Int. J. Syst. Evol. Microbiol.">
        <title>The Global Catalogue of Microorganisms (GCM) 10K type strain sequencing project: providing services to taxonomists for standard genome sequencing and annotation.</title>
        <authorList>
            <consortium name="The Broad Institute Genomics Platform"/>
            <consortium name="The Broad Institute Genome Sequencing Center for Infectious Disease"/>
            <person name="Wu L."/>
            <person name="Ma J."/>
        </authorList>
    </citation>
    <scope>NUCLEOTIDE SEQUENCE [LARGE SCALE GENOMIC DNA]</scope>
    <source>
        <strain evidence="1 2">JCM 9383</strain>
    </source>
</reference>
<comment type="caution">
    <text evidence="1">The sequence shown here is derived from an EMBL/GenBank/DDBJ whole genome shotgun (WGS) entry which is preliminary data.</text>
</comment>
<name>A0ABN3VEC1_9PSEU</name>